<dbReference type="PANTHER" id="PTHR43411:SF1">
    <property type="entry name" value="ADENYLOSUCCINATE LYASE"/>
    <property type="match status" value="1"/>
</dbReference>
<comment type="similarity">
    <text evidence="3 13">Belongs to the lyase 1 family. Adenylosuccinate lyase subfamily.</text>
</comment>
<dbReference type="PROSITE" id="PS00163">
    <property type="entry name" value="FUMARATE_LYASES"/>
    <property type="match status" value="1"/>
</dbReference>
<dbReference type="InterPro" id="IPR013539">
    <property type="entry name" value="PurB_C"/>
</dbReference>
<evidence type="ECO:0000256" key="5">
    <source>
        <dbReference type="ARBA" id="ARBA00017058"/>
    </source>
</evidence>
<evidence type="ECO:0000313" key="16">
    <source>
        <dbReference type="EMBL" id="AEV32299.1"/>
    </source>
</evidence>
<evidence type="ECO:0000259" key="14">
    <source>
        <dbReference type="Pfam" id="PF00206"/>
    </source>
</evidence>
<comment type="catalytic activity">
    <reaction evidence="8">
        <text>(2S)-2-[5-amino-1-(5-phospho-beta-D-ribosyl)imidazole-4-carboxamido]succinate = 5-amino-1-(5-phospho-beta-D-ribosyl)imidazole-4-carboxamide + fumarate</text>
        <dbReference type="Rhea" id="RHEA:23920"/>
        <dbReference type="ChEBI" id="CHEBI:29806"/>
        <dbReference type="ChEBI" id="CHEBI:58443"/>
        <dbReference type="ChEBI" id="CHEBI:58475"/>
        <dbReference type="EC" id="4.3.2.2"/>
    </reaction>
    <physiologicalReaction direction="left-to-right" evidence="8">
        <dbReference type="Rhea" id="RHEA:23921"/>
    </physiologicalReaction>
</comment>
<evidence type="ECO:0000256" key="2">
    <source>
        <dbReference type="ARBA" id="ARBA00004734"/>
    </source>
</evidence>
<dbReference type="KEGG" id="oho:Oweho_1299"/>
<dbReference type="NCBIfam" id="TIGR00928">
    <property type="entry name" value="purB"/>
    <property type="match status" value="1"/>
</dbReference>
<dbReference type="GO" id="GO:0004018">
    <property type="term" value="F:N6-(1,2-dicarboxyethyl)AMP AMP-lyase (fumarate-forming) activity"/>
    <property type="evidence" value="ECO:0007669"/>
    <property type="project" value="UniProtKB-UniRule"/>
</dbReference>
<proteinExistence type="inferred from homology"/>
<evidence type="ECO:0000256" key="8">
    <source>
        <dbReference type="ARBA" id="ARBA00024477"/>
    </source>
</evidence>
<keyword evidence="6 13" id="KW-0658">Purine biosynthesis</keyword>
<evidence type="ECO:0000256" key="9">
    <source>
        <dbReference type="ARBA" id="ARBA00025012"/>
    </source>
</evidence>
<comment type="function">
    <text evidence="9">Catalyzes two reactions in de novo purine nucleotide biosynthesis. Catalyzes the breakdown of 5-aminoimidazole- (N-succinylocarboxamide) ribotide (SAICAR or 2-[5-amino-1-(5-phospho-beta-D-ribosyl)imidazole-4-carboxamido]succinate) to 5-aminoimidazole-4-carboxamide ribotide (AICAR or 5-amino-1-(5-phospho-beta-D-ribosyl)imidazole-4-carboxamide) and fumarate, and of adenylosuccinate (ADS or N(6)-(1,2-dicarboxyethyl)-AMP) to adenosine monophosphate (AMP) and fumarate.</text>
</comment>
<dbReference type="STRING" id="926562.Oweho_1299"/>
<keyword evidence="7 13" id="KW-0456">Lyase</keyword>
<dbReference type="Pfam" id="PF00206">
    <property type="entry name" value="Lyase_1"/>
    <property type="match status" value="1"/>
</dbReference>
<dbReference type="Gene3D" id="1.20.200.10">
    <property type="entry name" value="Fumarase/aspartase (Central domain)"/>
    <property type="match status" value="1"/>
</dbReference>
<evidence type="ECO:0000256" key="1">
    <source>
        <dbReference type="ARBA" id="ARBA00004706"/>
    </source>
</evidence>
<dbReference type="SUPFAM" id="SSF48557">
    <property type="entry name" value="L-aspartase-like"/>
    <property type="match status" value="1"/>
</dbReference>
<evidence type="ECO:0000256" key="3">
    <source>
        <dbReference type="ARBA" id="ARBA00008273"/>
    </source>
</evidence>
<evidence type="ECO:0000256" key="10">
    <source>
        <dbReference type="ARBA" id="ARBA00030717"/>
    </source>
</evidence>
<dbReference type="PATRIC" id="fig|926562.3.peg.1309"/>
<dbReference type="InterPro" id="IPR000362">
    <property type="entry name" value="Fumarate_lyase_fam"/>
</dbReference>
<dbReference type="InterPro" id="IPR004769">
    <property type="entry name" value="Pur_lyase"/>
</dbReference>
<evidence type="ECO:0000259" key="15">
    <source>
        <dbReference type="Pfam" id="PF08328"/>
    </source>
</evidence>
<dbReference type="InterPro" id="IPR022761">
    <property type="entry name" value="Fumarate_lyase_N"/>
</dbReference>
<dbReference type="UniPathway" id="UPA00074">
    <property type="reaction ID" value="UER00132"/>
</dbReference>
<dbReference type="Proteomes" id="UP000005631">
    <property type="component" value="Chromosome"/>
</dbReference>
<dbReference type="Gene3D" id="1.10.275.10">
    <property type="entry name" value="Fumarase/aspartase (N-terminal domain)"/>
    <property type="match status" value="1"/>
</dbReference>
<dbReference type="EMBL" id="CP003156">
    <property type="protein sequence ID" value="AEV32299.1"/>
    <property type="molecule type" value="Genomic_DNA"/>
</dbReference>
<dbReference type="HOGENOM" id="CLU_025566_2_0_10"/>
<evidence type="ECO:0000256" key="11">
    <source>
        <dbReference type="ARBA" id="ARBA00049115"/>
    </source>
</evidence>
<evidence type="ECO:0000313" key="17">
    <source>
        <dbReference type="Proteomes" id="UP000005631"/>
    </source>
</evidence>
<gene>
    <name evidence="16" type="ordered locus">Oweho_1299</name>
</gene>
<feature type="domain" description="Adenylosuccinate lyase PurB C-terminal" evidence="15">
    <location>
        <begin position="400"/>
        <end position="515"/>
    </location>
</feature>
<dbReference type="EC" id="4.3.2.2" evidence="4 12"/>
<accession>G8R6W4</accession>
<evidence type="ECO:0000256" key="13">
    <source>
        <dbReference type="RuleBase" id="RU361172"/>
    </source>
</evidence>
<keyword evidence="17" id="KW-1185">Reference proteome</keyword>
<evidence type="ECO:0000256" key="12">
    <source>
        <dbReference type="NCBIfam" id="TIGR00928"/>
    </source>
</evidence>
<protein>
    <recommendedName>
        <fullName evidence="5 12">Adenylosuccinate lyase</fullName>
        <shortName evidence="13">ASL</shortName>
        <ecNumber evidence="4 12">4.3.2.2</ecNumber>
    </recommendedName>
    <alternativeName>
        <fullName evidence="10 13">Adenylosuccinase</fullName>
    </alternativeName>
</protein>
<dbReference type="GO" id="GO:0070626">
    <property type="term" value="F:(S)-2-(5-amino-1-(5-phospho-D-ribosyl)imidazole-4-carboxamido) succinate lyase (fumarate-forming) activity"/>
    <property type="evidence" value="ECO:0007669"/>
    <property type="project" value="RHEA"/>
</dbReference>
<dbReference type="NCBIfam" id="NF006764">
    <property type="entry name" value="PRK09285.1"/>
    <property type="match status" value="1"/>
</dbReference>
<dbReference type="GO" id="GO:0006189">
    <property type="term" value="P:'de novo' IMP biosynthetic process"/>
    <property type="evidence" value="ECO:0007669"/>
    <property type="project" value="UniProtKB-UniPathway"/>
</dbReference>
<dbReference type="Gene3D" id="1.10.40.30">
    <property type="entry name" value="Fumarase/aspartase (C-terminal domain)"/>
    <property type="match status" value="1"/>
</dbReference>
<evidence type="ECO:0000256" key="7">
    <source>
        <dbReference type="ARBA" id="ARBA00023239"/>
    </source>
</evidence>
<evidence type="ECO:0000256" key="4">
    <source>
        <dbReference type="ARBA" id="ARBA00012339"/>
    </source>
</evidence>
<dbReference type="InterPro" id="IPR020557">
    <property type="entry name" value="Fumarate_lyase_CS"/>
</dbReference>
<dbReference type="eggNOG" id="COG0015">
    <property type="taxonomic scope" value="Bacteria"/>
</dbReference>
<dbReference type="PRINTS" id="PR00149">
    <property type="entry name" value="FUMRATELYASE"/>
</dbReference>
<dbReference type="Pfam" id="PF08328">
    <property type="entry name" value="ASL_C"/>
    <property type="match status" value="1"/>
</dbReference>
<feature type="domain" description="Fumarate lyase N-terminal" evidence="14">
    <location>
        <begin position="84"/>
        <end position="381"/>
    </location>
</feature>
<name>G8R6W4_OWEHD</name>
<dbReference type="InterPro" id="IPR008948">
    <property type="entry name" value="L-Aspartase-like"/>
</dbReference>
<dbReference type="AlphaFoldDB" id="G8R6W4"/>
<comment type="pathway">
    <text evidence="2 13">Purine metabolism; AMP biosynthesis via de novo pathway; AMP from IMP: step 2/2.</text>
</comment>
<dbReference type="InterPro" id="IPR024083">
    <property type="entry name" value="Fumarase/histidase_N"/>
</dbReference>
<sequence>MSLGLICKPNFTNDHFELVQFFPSFSHSQSSNNNPHRKGVVSKHYPKTVISVNHTLTPDLNNYFCAPKHRIMENQLLAISPIDGRYRRTTDNLKNYFSEFALIQYRIQVEIEYYIALCELPLPQLQGFDRAKFIELRDMYLDFTTKEAQEIKDTEKITNHDVKAVEYFIKKNLDELGLGKFREFVHFGLTSQDINNTAVPLSIKEYVENEYIPMLGELEVTLGELASQWEDIPMLARTHGQPASPTRLGKEIMVFVERIDQQLRQLRHIPFSAKFGGATGNFNAHNAAYPEIDWKAFGESFVNETLGLQQSWPTTQIEHYDNMAALFDCMKRINNIILDLDRDIWTYVSMDYFKQKIKEGEVGSSAMPHKVNPIDFENSEGNLGIANALFEHLSAKLPVSRLQRDLTDSTVLRNVGVPLGHTHIAISSTLRGLSKLLLNEEKLNQDLEDNWAVVAEGIQNILRREGFENPYEALKGLTRTNEKINKQSIGAFIDTLEVSDAVKTELRALTPQNYTGL</sequence>
<organism evidence="16 17">
    <name type="scientific">Owenweeksia hongkongensis (strain DSM 17368 / CIP 108786 / JCM 12287 / NRRL B-23963 / UST20020801)</name>
    <dbReference type="NCBI Taxonomy" id="926562"/>
    <lineage>
        <taxon>Bacteria</taxon>
        <taxon>Pseudomonadati</taxon>
        <taxon>Bacteroidota</taxon>
        <taxon>Flavobacteriia</taxon>
        <taxon>Flavobacteriales</taxon>
        <taxon>Owenweeksiaceae</taxon>
        <taxon>Owenweeksia</taxon>
    </lineage>
</organism>
<reference evidence="16 17" key="1">
    <citation type="journal article" date="2012" name="Stand. Genomic Sci.">
        <title>Genome sequence of the orange-pigmented seawater bacterium Owenweeksia hongkongensis type strain (UST20020801(T)).</title>
        <authorList>
            <person name="Riedel T."/>
            <person name="Held B."/>
            <person name="Nolan M."/>
            <person name="Lucas S."/>
            <person name="Lapidus A."/>
            <person name="Tice H."/>
            <person name="Del Rio T.G."/>
            <person name="Cheng J.F."/>
            <person name="Han C."/>
            <person name="Tapia R."/>
            <person name="Goodwin L.A."/>
            <person name="Pitluck S."/>
            <person name="Liolios K."/>
            <person name="Mavromatis K."/>
            <person name="Pagani I."/>
            <person name="Ivanova N."/>
            <person name="Mikhailova N."/>
            <person name="Pati A."/>
            <person name="Chen A."/>
            <person name="Palaniappan K."/>
            <person name="Rohde M."/>
            <person name="Tindall B.J."/>
            <person name="Detter J.C."/>
            <person name="Goker M."/>
            <person name="Woyke T."/>
            <person name="Bristow J."/>
            <person name="Eisen J.A."/>
            <person name="Markowitz V."/>
            <person name="Hugenholtz P."/>
            <person name="Klenk H.P."/>
            <person name="Kyrpides N.C."/>
        </authorList>
    </citation>
    <scope>NUCLEOTIDE SEQUENCE</scope>
    <source>
        <strain evidence="17">DSM 17368 / JCM 12287 / NRRL B-23963</strain>
    </source>
</reference>
<evidence type="ECO:0000256" key="6">
    <source>
        <dbReference type="ARBA" id="ARBA00022755"/>
    </source>
</evidence>
<dbReference type="UniPathway" id="UPA00075">
    <property type="reaction ID" value="UER00336"/>
</dbReference>
<dbReference type="InterPro" id="IPR047136">
    <property type="entry name" value="PurB_bact"/>
</dbReference>
<comment type="pathway">
    <text evidence="1 13">Purine metabolism; IMP biosynthesis via de novo pathway; 5-amino-1-(5-phospho-D-ribosyl)imidazole-4-carboxamide from 5-amino-1-(5-phospho-D-ribosyl)imidazole-4-carboxylate: step 2/2.</text>
</comment>
<dbReference type="GO" id="GO:0044208">
    <property type="term" value="P:'de novo' AMP biosynthetic process"/>
    <property type="evidence" value="ECO:0007669"/>
    <property type="project" value="UniProtKB-UniPathway"/>
</dbReference>
<dbReference type="PANTHER" id="PTHR43411">
    <property type="entry name" value="ADENYLOSUCCINATE LYASE"/>
    <property type="match status" value="1"/>
</dbReference>
<comment type="catalytic activity">
    <reaction evidence="11">
        <text>N(6)-(1,2-dicarboxyethyl)-AMP = fumarate + AMP</text>
        <dbReference type="Rhea" id="RHEA:16853"/>
        <dbReference type="ChEBI" id="CHEBI:29806"/>
        <dbReference type="ChEBI" id="CHEBI:57567"/>
        <dbReference type="ChEBI" id="CHEBI:456215"/>
        <dbReference type="EC" id="4.3.2.2"/>
    </reaction>
    <physiologicalReaction direction="left-to-right" evidence="11">
        <dbReference type="Rhea" id="RHEA:16854"/>
    </physiologicalReaction>
</comment>